<organism evidence="3 4">
    <name type="scientific">Saliniradius amylolyticus</name>
    <dbReference type="NCBI Taxonomy" id="2183582"/>
    <lineage>
        <taxon>Bacteria</taxon>
        <taxon>Pseudomonadati</taxon>
        <taxon>Pseudomonadota</taxon>
        <taxon>Gammaproteobacteria</taxon>
        <taxon>Alteromonadales</taxon>
        <taxon>Alteromonadaceae</taxon>
        <taxon>Saliniradius</taxon>
    </lineage>
</organism>
<dbReference type="EMBL" id="CP029347">
    <property type="protein sequence ID" value="AWL10741.1"/>
    <property type="molecule type" value="Genomic_DNA"/>
</dbReference>
<name>A0A2S2DZC1_9ALTE</name>
<evidence type="ECO:0000256" key="1">
    <source>
        <dbReference type="SAM" id="MobiDB-lite"/>
    </source>
</evidence>
<feature type="domain" description="Peptidase C39-like" evidence="2">
    <location>
        <begin position="53"/>
        <end position="178"/>
    </location>
</feature>
<dbReference type="Gene3D" id="3.90.70.10">
    <property type="entry name" value="Cysteine proteinases"/>
    <property type="match status" value="1"/>
</dbReference>
<accession>A0A2S2DZC1</accession>
<gene>
    <name evidence="3" type="ORF">HMF8227_00233</name>
</gene>
<dbReference type="KEGG" id="salh:HMF8227_00233"/>
<dbReference type="Pfam" id="PF13529">
    <property type="entry name" value="Peptidase_C39_2"/>
    <property type="match status" value="1"/>
</dbReference>
<sequence>MTIATTVFTTLAVGVLFLLPVQAQQNVVKEDKPLRKTESRSEDNPGAVLSGKEIPYWKQTNNAHEPERTCSLTSLAMVTDYFGFTDPSVNGRSPDYLFNQLGGVLQDVPALEWGFNEIARRAGSDKRAESTTTGTIQQLREAVTSGKLAIIHGWFTQSGHIVMVKGFDGSHYIVNDPNGRWNEEKWGSYDTSVSGEDQKYSKAAFEHAINDNGTGDDLWLHIYE</sequence>
<evidence type="ECO:0000313" key="3">
    <source>
        <dbReference type="EMBL" id="AWL10741.1"/>
    </source>
</evidence>
<dbReference type="AlphaFoldDB" id="A0A2S2DZC1"/>
<dbReference type="RefSeq" id="WP_204101017.1">
    <property type="nucleotide sequence ID" value="NZ_CP029347.1"/>
</dbReference>
<keyword evidence="4" id="KW-1185">Reference proteome</keyword>
<reference evidence="3 4" key="1">
    <citation type="submission" date="2018-05" db="EMBL/GenBank/DDBJ databases">
        <title>Salinimonas sp. HMF8227 Genome sequencing and assembly.</title>
        <authorList>
            <person name="Kang H."/>
            <person name="Kang J."/>
            <person name="Cha I."/>
            <person name="Kim H."/>
            <person name="Joh K."/>
        </authorList>
    </citation>
    <scope>NUCLEOTIDE SEQUENCE [LARGE SCALE GENOMIC DNA]</scope>
    <source>
        <strain evidence="3 4">HMF8227</strain>
    </source>
</reference>
<feature type="region of interest" description="Disordered" evidence="1">
    <location>
        <begin position="30"/>
        <end position="49"/>
    </location>
</feature>
<evidence type="ECO:0000259" key="2">
    <source>
        <dbReference type="Pfam" id="PF13529"/>
    </source>
</evidence>
<feature type="compositionally biased region" description="Basic and acidic residues" evidence="1">
    <location>
        <begin position="30"/>
        <end position="43"/>
    </location>
</feature>
<protein>
    <recommendedName>
        <fullName evidence="2">Peptidase C39-like domain-containing protein</fullName>
    </recommendedName>
</protein>
<evidence type="ECO:0000313" key="4">
    <source>
        <dbReference type="Proteomes" id="UP000245728"/>
    </source>
</evidence>
<dbReference type="Proteomes" id="UP000245728">
    <property type="component" value="Chromosome"/>
</dbReference>
<proteinExistence type="predicted"/>
<dbReference type="InterPro" id="IPR039564">
    <property type="entry name" value="Peptidase_C39-like"/>
</dbReference>